<gene>
    <name evidence="1" type="ORF">H2LOC_021050</name>
</gene>
<dbReference type="EMBL" id="CP046053">
    <property type="protein sequence ID" value="QGM48275.1"/>
    <property type="molecule type" value="Genomic_DNA"/>
</dbReference>
<sequence>MSTNIMETGETTVVEVKVDSNLPSRWRAASVSPNGVRDIEPIRFEFKDAYPLIAPKIYLRPDFDRSHPHIQPGRPGSLPEPCLLAGSPDELLRTRGIVGLVQQVESWLEKAALIELIDPKQGWEPVRRDFITDVVIADVKHLFGLPKKDGGATALGCRYVRADNTIHTFVLPRHVKIDGKLKNMISEEASIAIVAWSGRAASGGPFIADKYEPEDVTDVASLFLRARRLGAAEYLTAQLGLLAAQLRGLSFATPLPLTVILIARRPFNLIGQDSPLEICPYIIELAGATDLGPSSTCPVRIAGHRDVISSDLLRRASGIKRPSDGKQGWSLVGCGSVGSKLAIHLARAGTAPERVIDKSWMSPHNYARHGTLAPDFGAAILESSKAFVLSGAIQSLGQQTIADHRDIVQVLCRSSDEADKPFQQNQRLVVNATGSINVREALCLPHVMPMRPRVVESCLIGGDRLAYLSIEGPDANPSSMELAVECYQLLLENKELGALAFSPAAEIVSIGQGCSSLTFPMTDSRLSALTAPMADRLLDWIIEGPSPDQGEVLVGVTPEDGLGQTWLPRAVKPWLRISDDSGIELHLSARCHRAIESAMSLRPGVETGGVLIGRWSDVTNAFYVVDVLPAPPDSKFSRAEFNLGVTGLTPAIDAIVEGTAGALYAVGTWHNHLVNSGPSSTDKKTADLLASQQLCPAMLLIHTPQGYRFLCREVAFHNDDPMLQLINQPDAEKSDDKN</sequence>
<accession>A0A6B8KM99</accession>
<dbReference type="InterPro" id="IPR035985">
    <property type="entry name" value="Ubiquitin-activating_enz"/>
</dbReference>
<dbReference type="InterPro" id="IPR032865">
    <property type="entry name" value="Prok-E2_A"/>
</dbReference>
<geneLocation type="plasmid" evidence="1">
    <name>unnamed1</name>
</geneLocation>
<dbReference type="Gene3D" id="3.40.50.720">
    <property type="entry name" value="NAD(P)-binding Rossmann-like Domain"/>
    <property type="match status" value="1"/>
</dbReference>
<dbReference type="Pfam" id="PF14457">
    <property type="entry name" value="Prok-E2_A"/>
    <property type="match status" value="1"/>
</dbReference>
<dbReference type="SUPFAM" id="SSF69572">
    <property type="entry name" value="Activating enzymes of the ubiquitin-like proteins"/>
    <property type="match status" value="1"/>
</dbReference>
<dbReference type="OrthoDB" id="7516877at2"/>
<evidence type="ECO:0000313" key="2">
    <source>
        <dbReference type="Proteomes" id="UP000309061"/>
    </source>
</evidence>
<protein>
    <recommendedName>
        <fullName evidence="3">JAB domain-containing protein</fullName>
    </recommendedName>
</protein>
<keyword evidence="2" id="KW-1185">Reference proteome</keyword>
<evidence type="ECO:0000313" key="1">
    <source>
        <dbReference type="EMBL" id="QGM48275.1"/>
    </source>
</evidence>
<proteinExistence type="predicted"/>
<name>A0A6B8KM99_9HYPH</name>
<reference evidence="1 2" key="1">
    <citation type="submission" date="2019-11" db="EMBL/GenBank/DDBJ databases">
        <title>The genome sequence of Methylocystis heyeri.</title>
        <authorList>
            <person name="Oshkin I.Y."/>
            <person name="Miroshnikov K."/>
            <person name="Dedysh S.N."/>
        </authorList>
    </citation>
    <scope>NUCLEOTIDE SEQUENCE [LARGE SCALE GENOMIC DNA]</scope>
    <source>
        <strain evidence="1 2">H2</strain>
        <plasmid evidence="1 2">unnamed1</plasmid>
    </source>
</reference>
<keyword evidence="1" id="KW-0614">Plasmid</keyword>
<organism evidence="1 2">
    <name type="scientific">Methylocystis heyeri</name>
    <dbReference type="NCBI Taxonomy" id="391905"/>
    <lineage>
        <taxon>Bacteria</taxon>
        <taxon>Pseudomonadati</taxon>
        <taxon>Pseudomonadota</taxon>
        <taxon>Alphaproteobacteria</taxon>
        <taxon>Hyphomicrobiales</taxon>
        <taxon>Methylocystaceae</taxon>
        <taxon>Methylocystis</taxon>
    </lineage>
</organism>
<dbReference type="RefSeq" id="WP_154331774.1">
    <property type="nucleotide sequence ID" value="NZ_CP046053.1"/>
</dbReference>
<dbReference type="Proteomes" id="UP000309061">
    <property type="component" value="Plasmid unnamed1"/>
</dbReference>
<dbReference type="KEGG" id="mhey:H2LOC_021050"/>
<dbReference type="GO" id="GO:0008641">
    <property type="term" value="F:ubiquitin-like modifier activating enzyme activity"/>
    <property type="evidence" value="ECO:0007669"/>
    <property type="project" value="InterPro"/>
</dbReference>
<dbReference type="AlphaFoldDB" id="A0A6B8KM99"/>
<evidence type="ECO:0008006" key="3">
    <source>
        <dbReference type="Google" id="ProtNLM"/>
    </source>
</evidence>